<gene>
    <name evidence="2" type="ORF">UFOPK1399_00827</name>
</gene>
<dbReference type="AlphaFoldDB" id="A0A6J6BCE8"/>
<organism evidence="2">
    <name type="scientific">freshwater metagenome</name>
    <dbReference type="NCBI Taxonomy" id="449393"/>
    <lineage>
        <taxon>unclassified sequences</taxon>
        <taxon>metagenomes</taxon>
        <taxon>ecological metagenomes</taxon>
    </lineage>
</organism>
<reference evidence="2" key="1">
    <citation type="submission" date="2020-05" db="EMBL/GenBank/DDBJ databases">
        <authorList>
            <person name="Chiriac C."/>
            <person name="Salcher M."/>
            <person name="Ghai R."/>
            <person name="Kavagutti S V."/>
        </authorList>
    </citation>
    <scope>NUCLEOTIDE SEQUENCE</scope>
</reference>
<accession>A0A6J6BCE8</accession>
<sequence>MCHKTTCRKCGKPTWAGCGNHIEIALKGIRKADRCQGHQNDPKEPGLMSRLFGKK</sequence>
<proteinExistence type="predicted"/>
<evidence type="ECO:0000256" key="1">
    <source>
        <dbReference type="SAM" id="MobiDB-lite"/>
    </source>
</evidence>
<evidence type="ECO:0000313" key="2">
    <source>
        <dbReference type="EMBL" id="CAB4536840.1"/>
    </source>
</evidence>
<feature type="region of interest" description="Disordered" evidence="1">
    <location>
        <begin position="35"/>
        <end position="55"/>
    </location>
</feature>
<protein>
    <submittedName>
        <fullName evidence="2">Unannotated protein</fullName>
    </submittedName>
</protein>
<feature type="compositionally biased region" description="Basic and acidic residues" evidence="1">
    <location>
        <begin position="35"/>
        <end position="44"/>
    </location>
</feature>
<name>A0A6J6BCE8_9ZZZZ</name>
<dbReference type="EMBL" id="CAEZSD010000102">
    <property type="protein sequence ID" value="CAB4536840.1"/>
    <property type="molecule type" value="Genomic_DNA"/>
</dbReference>